<reference evidence="2 3" key="1">
    <citation type="submission" date="2024-01" db="EMBL/GenBank/DDBJ databases">
        <title>Complete genome of Cladobotryum mycophilum ATHUM6906.</title>
        <authorList>
            <person name="Christinaki A.C."/>
            <person name="Myridakis A.I."/>
            <person name="Kouvelis V.N."/>
        </authorList>
    </citation>
    <scope>NUCLEOTIDE SEQUENCE [LARGE SCALE GENOMIC DNA]</scope>
    <source>
        <strain evidence="2 3">ATHUM6906</strain>
    </source>
</reference>
<protein>
    <submittedName>
        <fullName evidence="2">Uncharacterized protein</fullName>
    </submittedName>
</protein>
<feature type="transmembrane region" description="Helical" evidence="1">
    <location>
        <begin position="344"/>
        <end position="375"/>
    </location>
</feature>
<evidence type="ECO:0000313" key="3">
    <source>
        <dbReference type="Proteomes" id="UP001338125"/>
    </source>
</evidence>
<proteinExistence type="predicted"/>
<evidence type="ECO:0000313" key="2">
    <source>
        <dbReference type="EMBL" id="KAK5989883.1"/>
    </source>
</evidence>
<accession>A0ABR0SCI8</accession>
<keyword evidence="3" id="KW-1185">Reference proteome</keyword>
<sequence>MDDAVAAMGRMGLWLQETKSLWSLSAAMDRATTTETLREIISPRLSVHIVFLLQQEFDIDEDKRFDMDQNDVNTFIRSLFDDDEKDCEWTCEHKCSSTVRQVGISEVSRWLTVYKIKLYHDFHRSKDSLQSAIIRDLCTKLVGLHQFSTYSFQVVPEWGPGLHLQRDDQRRLGSYLILMQLGDIYDRYLLDPNLDVNEKRSWAEQALELSQCFVRQYGRLLTFSSDEELESTYSRIKLDLYLGELATLLCQLAEAMSSSRRMLGAMQELKKVPMDDLINLVVSSMMPVYNCGIEVQQVNDNPELGIEHLVRPLRGVLESNTILSCAVSTLATNMENNSRTQASWTLIGFLVCSFGFLIPRLVFFLGFLVLAFNFYKLYETVSNTRRVDKMNEFSTKMGDMTKDINQVGISGACGKLHLLVVLIKAGSSFDKDTPEYECYRRLLDGQFGVEAEREDQINELVRRKTAEMCQSIFDAREMIGQYARKHGILPEYEG</sequence>
<gene>
    <name evidence="2" type="ORF">PT974_08145</name>
</gene>
<keyword evidence="1" id="KW-0472">Membrane</keyword>
<dbReference type="Proteomes" id="UP001338125">
    <property type="component" value="Unassembled WGS sequence"/>
</dbReference>
<organism evidence="2 3">
    <name type="scientific">Cladobotryum mycophilum</name>
    <dbReference type="NCBI Taxonomy" id="491253"/>
    <lineage>
        <taxon>Eukaryota</taxon>
        <taxon>Fungi</taxon>
        <taxon>Dikarya</taxon>
        <taxon>Ascomycota</taxon>
        <taxon>Pezizomycotina</taxon>
        <taxon>Sordariomycetes</taxon>
        <taxon>Hypocreomycetidae</taxon>
        <taxon>Hypocreales</taxon>
        <taxon>Hypocreaceae</taxon>
        <taxon>Cladobotryum</taxon>
    </lineage>
</organism>
<comment type="caution">
    <text evidence="2">The sequence shown here is derived from an EMBL/GenBank/DDBJ whole genome shotgun (WGS) entry which is preliminary data.</text>
</comment>
<name>A0ABR0SCI8_9HYPO</name>
<keyword evidence="1" id="KW-0812">Transmembrane</keyword>
<dbReference type="EMBL" id="JAVFKD010000014">
    <property type="protein sequence ID" value="KAK5989883.1"/>
    <property type="molecule type" value="Genomic_DNA"/>
</dbReference>
<evidence type="ECO:0000256" key="1">
    <source>
        <dbReference type="SAM" id="Phobius"/>
    </source>
</evidence>
<keyword evidence="1" id="KW-1133">Transmembrane helix</keyword>